<dbReference type="PANTHER" id="PTHR46734:SF1">
    <property type="entry name" value="TELOMERIC REPEAT-BINDING FACTOR 1"/>
    <property type="match status" value="1"/>
</dbReference>
<dbReference type="InterPro" id="IPR009057">
    <property type="entry name" value="Homeodomain-like_sf"/>
</dbReference>
<dbReference type="EMBL" id="BQMJ01000049">
    <property type="protein sequence ID" value="GJQ13928.1"/>
    <property type="molecule type" value="Genomic_DNA"/>
</dbReference>
<dbReference type="AlphaFoldDB" id="A0A9C7USK1"/>
<dbReference type="PANTHER" id="PTHR46734">
    <property type="entry name" value="TELOMERIC REPEAT-BINDING FACTOR 1 TERF1"/>
    <property type="match status" value="1"/>
</dbReference>
<accession>A0A9C7USK1</accession>
<comment type="caution">
    <text evidence="4">The sequence shown here is derived from an EMBL/GenBank/DDBJ whole genome shotgun (WGS) entry which is preliminary data.</text>
</comment>
<keyword evidence="5" id="KW-1185">Reference proteome</keyword>
<reference evidence="4" key="2">
    <citation type="submission" date="2022-01" db="EMBL/GenBank/DDBJ databases">
        <authorList>
            <person name="Hirooka S."/>
            <person name="Miyagishima S.Y."/>
        </authorList>
    </citation>
    <scope>NUCLEOTIDE SEQUENCE</scope>
    <source>
        <strain evidence="4">NBRC 102759</strain>
    </source>
</reference>
<proteinExistence type="predicted"/>
<feature type="domain" description="Myb-like" evidence="2">
    <location>
        <begin position="293"/>
        <end position="335"/>
    </location>
</feature>
<evidence type="ECO:0000259" key="3">
    <source>
        <dbReference type="PROSITE" id="PS51294"/>
    </source>
</evidence>
<evidence type="ECO:0000256" key="1">
    <source>
        <dbReference type="ARBA" id="ARBA00023242"/>
    </source>
</evidence>
<dbReference type="InterPro" id="IPR052450">
    <property type="entry name" value="TRBD-Containing_Protein"/>
</dbReference>
<dbReference type="OrthoDB" id="608866at2759"/>
<gene>
    <name evidence="4" type="ORF">GpartN1_g5719.t1</name>
</gene>
<dbReference type="InterPro" id="IPR017930">
    <property type="entry name" value="Myb_dom"/>
</dbReference>
<dbReference type="Proteomes" id="UP001061958">
    <property type="component" value="Unassembled WGS sequence"/>
</dbReference>
<feature type="domain" description="HTH myb-type" evidence="3">
    <location>
        <begin position="293"/>
        <end position="339"/>
    </location>
</feature>
<name>A0A9C7USK1_9RHOD</name>
<evidence type="ECO:0008006" key="6">
    <source>
        <dbReference type="Google" id="ProtNLM"/>
    </source>
</evidence>
<evidence type="ECO:0000259" key="2">
    <source>
        <dbReference type="PROSITE" id="PS50090"/>
    </source>
</evidence>
<keyword evidence="1" id="KW-0539">Nucleus</keyword>
<dbReference type="SUPFAM" id="SSF46689">
    <property type="entry name" value="Homeodomain-like"/>
    <property type="match status" value="1"/>
</dbReference>
<dbReference type="PROSITE" id="PS50090">
    <property type="entry name" value="MYB_LIKE"/>
    <property type="match status" value="1"/>
</dbReference>
<dbReference type="CDD" id="cd11660">
    <property type="entry name" value="SANT_TRF"/>
    <property type="match status" value="1"/>
</dbReference>
<dbReference type="InterPro" id="IPR001005">
    <property type="entry name" value="SANT/Myb"/>
</dbReference>
<dbReference type="PROSITE" id="PS51294">
    <property type="entry name" value="HTH_MYB"/>
    <property type="match status" value="1"/>
</dbReference>
<organism evidence="4 5">
    <name type="scientific">Galdieria partita</name>
    <dbReference type="NCBI Taxonomy" id="83374"/>
    <lineage>
        <taxon>Eukaryota</taxon>
        <taxon>Rhodophyta</taxon>
        <taxon>Bangiophyceae</taxon>
        <taxon>Galdieriales</taxon>
        <taxon>Galdieriaceae</taxon>
        <taxon>Galdieria</taxon>
    </lineage>
</organism>
<protein>
    <recommendedName>
        <fullName evidence="6">Myb-like domain-containing protein</fullName>
    </recommendedName>
</protein>
<evidence type="ECO:0000313" key="5">
    <source>
        <dbReference type="Proteomes" id="UP001061958"/>
    </source>
</evidence>
<dbReference type="SMART" id="SM00717">
    <property type="entry name" value="SANT"/>
    <property type="match status" value="1"/>
</dbReference>
<evidence type="ECO:0000313" key="4">
    <source>
        <dbReference type="EMBL" id="GJQ13928.1"/>
    </source>
</evidence>
<reference evidence="4" key="1">
    <citation type="journal article" date="2022" name="Proc. Natl. Acad. Sci. U.S.A.">
        <title>Life cycle and functional genomics of the unicellular red alga Galdieria for elucidating algal and plant evolution and industrial use.</title>
        <authorList>
            <person name="Hirooka S."/>
            <person name="Itabashi T."/>
            <person name="Ichinose T.M."/>
            <person name="Onuma R."/>
            <person name="Fujiwara T."/>
            <person name="Yamashita S."/>
            <person name="Jong L.W."/>
            <person name="Tomita R."/>
            <person name="Iwane A.H."/>
            <person name="Miyagishima S.Y."/>
        </authorList>
    </citation>
    <scope>NUCLEOTIDE SEQUENCE</scope>
    <source>
        <strain evidence="4">NBRC 102759</strain>
    </source>
</reference>
<sequence>MVVEESSYRVEENAKLTAGLKSTDKDDASSDSICSVFEKMKPYWVRTETEEQTQHIPISPISSQSCLYSNYNSSSDDSPVVRSPMLNVAHRKQMQMNGSKQNEEQNCPGTNSSLMNPWLSSSYHTTTMFQVAPENMMSVEGNQATVFNSGFCQTRAYSWFDRRTYFNAVQWQTQISLEQQGSSMEQWMHPLYCYQQTPSRILPTVEPGDFSHRSANVSVSDRQLIENKYNNMQLTSLSNQGRNHLHSEPMAAKKRHKRDNLDEGQIEATRLAGNTNKPKKCKRDNYLRFERWEEENLLRGVDKFGVGKWTSILRTFAFQKKRSAIDLKDKYRNIIRAKRRAYLAQLNAMKKL</sequence>
<dbReference type="Gene3D" id="1.10.246.220">
    <property type="match status" value="1"/>
</dbReference>